<dbReference type="RefSeq" id="WP_138894230.1">
    <property type="nucleotide sequence ID" value="NZ_BMVO01000010.1"/>
</dbReference>
<feature type="chain" id="PRO_5045126772" evidence="2">
    <location>
        <begin position="28"/>
        <end position="97"/>
    </location>
</feature>
<reference evidence="4" key="1">
    <citation type="journal article" date="2019" name="Int. J. Syst. Evol. Microbiol.">
        <title>The Global Catalogue of Microorganisms (GCM) 10K type strain sequencing project: providing services to taxonomists for standard genome sequencing and annotation.</title>
        <authorList>
            <consortium name="The Broad Institute Genomics Platform"/>
            <consortium name="The Broad Institute Genome Sequencing Center for Infectious Disease"/>
            <person name="Wu L."/>
            <person name="Ma J."/>
        </authorList>
    </citation>
    <scope>NUCLEOTIDE SEQUENCE [LARGE SCALE GENOMIC DNA]</scope>
    <source>
        <strain evidence="4">JCM 4737</strain>
    </source>
</reference>
<evidence type="ECO:0000313" key="4">
    <source>
        <dbReference type="Proteomes" id="UP000599437"/>
    </source>
</evidence>
<keyword evidence="4" id="KW-1185">Reference proteome</keyword>
<accession>A0ABQ3DN32</accession>
<proteinExistence type="predicted"/>
<dbReference type="EMBL" id="BMVO01000010">
    <property type="protein sequence ID" value="GHB08781.1"/>
    <property type="molecule type" value="Genomic_DNA"/>
</dbReference>
<comment type="caution">
    <text evidence="3">The sequence shown here is derived from an EMBL/GenBank/DDBJ whole genome shotgun (WGS) entry which is preliminary data.</text>
</comment>
<feature type="signal peptide" evidence="2">
    <location>
        <begin position="1"/>
        <end position="27"/>
    </location>
</feature>
<evidence type="ECO:0000256" key="1">
    <source>
        <dbReference type="SAM" id="Coils"/>
    </source>
</evidence>
<gene>
    <name evidence="3" type="ORF">GCM10010346_34980</name>
</gene>
<organism evidence="3 4">
    <name type="scientific">Streptomyces chryseus</name>
    <dbReference type="NCBI Taxonomy" id="68186"/>
    <lineage>
        <taxon>Bacteria</taxon>
        <taxon>Bacillati</taxon>
        <taxon>Actinomycetota</taxon>
        <taxon>Actinomycetes</taxon>
        <taxon>Kitasatosporales</taxon>
        <taxon>Streptomycetaceae</taxon>
        <taxon>Streptomyces</taxon>
    </lineage>
</organism>
<dbReference type="Proteomes" id="UP000599437">
    <property type="component" value="Unassembled WGS sequence"/>
</dbReference>
<keyword evidence="1" id="KW-0175">Coiled coil</keyword>
<evidence type="ECO:0000313" key="3">
    <source>
        <dbReference type="EMBL" id="GHB08781.1"/>
    </source>
</evidence>
<protein>
    <submittedName>
        <fullName evidence="3">Uncharacterized protein</fullName>
    </submittedName>
</protein>
<keyword evidence="2" id="KW-0732">Signal</keyword>
<feature type="coiled-coil region" evidence="1">
    <location>
        <begin position="47"/>
        <end position="93"/>
    </location>
</feature>
<evidence type="ECO:0000256" key="2">
    <source>
        <dbReference type="SAM" id="SignalP"/>
    </source>
</evidence>
<sequence length="97" mass="10252">MLRRISTIAVTAAMTGGVLFAALPAHAAPGAGQQTMSARGGAITVNIDELRRQSAELKSKAAQLDRLGERQAAQRARAQAAAIDQRIQQLIDAENNM</sequence>
<name>A0ABQ3DN32_9ACTN</name>